<keyword evidence="3 4" id="KW-0408">Iron</keyword>
<gene>
    <name evidence="6" type="ORF">SPPG_00528</name>
</gene>
<dbReference type="Proteomes" id="UP000053201">
    <property type="component" value="Unassembled WGS sequence"/>
</dbReference>
<feature type="compositionally biased region" description="Low complexity" evidence="5">
    <location>
        <begin position="15"/>
        <end position="24"/>
    </location>
</feature>
<evidence type="ECO:0000313" key="6">
    <source>
        <dbReference type="EMBL" id="KND04825.1"/>
    </source>
</evidence>
<protein>
    <recommendedName>
        <fullName evidence="8">Indoleamine 2,3-dioxygenase</fullName>
    </recommendedName>
</protein>
<name>A0A0L0HVA2_SPIPD</name>
<feature type="region of interest" description="Disordered" evidence="5">
    <location>
        <begin position="1"/>
        <end position="24"/>
    </location>
</feature>
<feature type="binding site" description="proximal binding residue" evidence="4">
    <location>
        <position position="449"/>
    </location>
    <ligand>
        <name>heme b</name>
        <dbReference type="ChEBI" id="CHEBI:60344"/>
    </ligand>
    <ligandPart>
        <name>Fe</name>
        <dbReference type="ChEBI" id="CHEBI:18248"/>
    </ligandPart>
</feature>
<evidence type="ECO:0008006" key="8">
    <source>
        <dbReference type="Google" id="ProtNLM"/>
    </source>
</evidence>
<dbReference type="OrthoDB" id="540174at2759"/>
<dbReference type="AlphaFoldDB" id="A0A0L0HVA2"/>
<dbReference type="OMA" id="SNKIMEP"/>
<dbReference type="InParanoid" id="A0A0L0HVA2"/>
<comment type="similarity">
    <text evidence="1">Belongs to the indoleamine 2,3-dioxygenase family.</text>
</comment>
<evidence type="ECO:0000256" key="4">
    <source>
        <dbReference type="PIRSR" id="PIRSR600898-1"/>
    </source>
</evidence>
<evidence type="ECO:0000256" key="3">
    <source>
        <dbReference type="ARBA" id="ARBA00023004"/>
    </source>
</evidence>
<dbReference type="eggNOG" id="ENOG502QV6W">
    <property type="taxonomic scope" value="Eukaryota"/>
</dbReference>
<evidence type="ECO:0000313" key="7">
    <source>
        <dbReference type="Proteomes" id="UP000053201"/>
    </source>
</evidence>
<accession>A0A0L0HVA2</accession>
<evidence type="ECO:0000256" key="1">
    <source>
        <dbReference type="ARBA" id="ARBA00007119"/>
    </source>
</evidence>
<dbReference type="InterPro" id="IPR037217">
    <property type="entry name" value="Trp/Indoleamine_2_3_dOase-like"/>
</dbReference>
<dbReference type="PANTHER" id="PTHR28657">
    <property type="entry name" value="INDOLEAMINE 2,3-DIOXYGENASE"/>
    <property type="match status" value="1"/>
</dbReference>
<dbReference type="SUPFAM" id="SSF140959">
    <property type="entry name" value="Indolic compounds 2,3-dioxygenase-like"/>
    <property type="match status" value="1"/>
</dbReference>
<dbReference type="VEuPathDB" id="FungiDB:SPPG_00528"/>
<dbReference type="GO" id="GO:0005737">
    <property type="term" value="C:cytoplasm"/>
    <property type="evidence" value="ECO:0007669"/>
    <property type="project" value="TreeGrafter"/>
</dbReference>
<organism evidence="6 7">
    <name type="scientific">Spizellomyces punctatus (strain DAOM BR117)</name>
    <dbReference type="NCBI Taxonomy" id="645134"/>
    <lineage>
        <taxon>Eukaryota</taxon>
        <taxon>Fungi</taxon>
        <taxon>Fungi incertae sedis</taxon>
        <taxon>Chytridiomycota</taxon>
        <taxon>Chytridiomycota incertae sedis</taxon>
        <taxon>Chytridiomycetes</taxon>
        <taxon>Spizellomycetales</taxon>
        <taxon>Spizellomycetaceae</taxon>
        <taxon>Spizellomyces</taxon>
    </lineage>
</organism>
<dbReference type="GO" id="GO:0019441">
    <property type="term" value="P:L-tryptophan catabolic process to kynurenine"/>
    <property type="evidence" value="ECO:0007669"/>
    <property type="project" value="InterPro"/>
</dbReference>
<feature type="region of interest" description="Disordered" evidence="5">
    <location>
        <begin position="357"/>
        <end position="383"/>
    </location>
</feature>
<keyword evidence="2 4" id="KW-0479">Metal-binding</keyword>
<dbReference type="PANTHER" id="PTHR28657:SF5">
    <property type="entry name" value="INDOLEAMINE 2,3-DIOXYGENASE"/>
    <property type="match status" value="1"/>
</dbReference>
<dbReference type="Pfam" id="PF01231">
    <property type="entry name" value="IDO"/>
    <property type="match status" value="2"/>
</dbReference>
<dbReference type="RefSeq" id="XP_016612864.1">
    <property type="nucleotide sequence ID" value="XM_016748852.1"/>
</dbReference>
<dbReference type="GO" id="GO:0046872">
    <property type="term" value="F:metal ion binding"/>
    <property type="evidence" value="ECO:0007669"/>
    <property type="project" value="UniProtKB-KW"/>
</dbReference>
<dbReference type="GO" id="GO:0034354">
    <property type="term" value="P:'de novo' NAD+ biosynthetic process from L-tryptophan"/>
    <property type="evidence" value="ECO:0007669"/>
    <property type="project" value="TreeGrafter"/>
</dbReference>
<dbReference type="InterPro" id="IPR000898">
    <property type="entry name" value="Indolamine_dOase"/>
</dbReference>
<keyword evidence="4" id="KW-0349">Heme</keyword>
<dbReference type="GO" id="GO:0033754">
    <property type="term" value="F:indoleamine 2,3-dioxygenase activity"/>
    <property type="evidence" value="ECO:0007669"/>
    <property type="project" value="TreeGrafter"/>
</dbReference>
<reference evidence="6 7" key="1">
    <citation type="submission" date="2009-08" db="EMBL/GenBank/DDBJ databases">
        <title>The Genome Sequence of Spizellomyces punctatus strain DAOM BR117.</title>
        <authorList>
            <consortium name="The Broad Institute Genome Sequencing Platform"/>
            <person name="Russ C."/>
            <person name="Cuomo C."/>
            <person name="Shea T."/>
            <person name="Young S.K."/>
            <person name="Zeng Q."/>
            <person name="Koehrsen M."/>
            <person name="Haas B."/>
            <person name="Borodovsky M."/>
            <person name="Guigo R."/>
            <person name="Alvarado L."/>
            <person name="Berlin A."/>
            <person name="Bochicchio J."/>
            <person name="Borenstein D."/>
            <person name="Chapman S."/>
            <person name="Chen Z."/>
            <person name="Engels R."/>
            <person name="Freedman E."/>
            <person name="Gellesch M."/>
            <person name="Goldberg J."/>
            <person name="Griggs A."/>
            <person name="Gujja S."/>
            <person name="Heiman D."/>
            <person name="Hepburn T."/>
            <person name="Howarth C."/>
            <person name="Jen D."/>
            <person name="Larson L."/>
            <person name="Lewis B."/>
            <person name="Mehta T."/>
            <person name="Park D."/>
            <person name="Pearson M."/>
            <person name="Roberts A."/>
            <person name="Saif S."/>
            <person name="Shenoy N."/>
            <person name="Sisk P."/>
            <person name="Stolte C."/>
            <person name="Sykes S."/>
            <person name="Thomson T."/>
            <person name="Walk T."/>
            <person name="White J."/>
            <person name="Yandava C."/>
            <person name="Burger G."/>
            <person name="Gray M.W."/>
            <person name="Holland P.W.H."/>
            <person name="King N."/>
            <person name="Lang F.B.F."/>
            <person name="Roger A.J."/>
            <person name="Ruiz-Trillo I."/>
            <person name="Lander E."/>
            <person name="Nusbaum C."/>
        </authorList>
    </citation>
    <scope>NUCLEOTIDE SEQUENCE [LARGE SCALE GENOMIC DNA]</scope>
    <source>
        <strain evidence="6 7">DAOM BR117</strain>
    </source>
</reference>
<dbReference type="EMBL" id="KQ257450">
    <property type="protein sequence ID" value="KND04825.1"/>
    <property type="molecule type" value="Genomic_DNA"/>
</dbReference>
<dbReference type="Gene3D" id="1.20.58.480">
    <property type="match status" value="1"/>
</dbReference>
<evidence type="ECO:0000256" key="2">
    <source>
        <dbReference type="ARBA" id="ARBA00022723"/>
    </source>
</evidence>
<dbReference type="GO" id="GO:0020037">
    <property type="term" value="F:heme binding"/>
    <property type="evidence" value="ECO:0007669"/>
    <property type="project" value="InterPro"/>
</dbReference>
<evidence type="ECO:0000256" key="5">
    <source>
        <dbReference type="SAM" id="MobiDB-lite"/>
    </source>
</evidence>
<keyword evidence="7" id="KW-1185">Reference proteome</keyword>
<dbReference type="GeneID" id="27684248"/>
<sequence length="515" mass="57529">MPDIMTPESLRKQSRLPSSPLAKLSLSHTDDPVIPALEDYDIHPVHGFLPADPPPLQRLPEYFEPWEKILDDLSPLLIAGALRKAVKQLPVLATDVLSTKREWQRAYLVLSFIGQGYVWGKNEDVAEVLPVALARPWYDVAQYLGLKPVITYAAVELYNYRLLDTNGPWDLSNFAVMNTFTGPDEAWFYLISIATESAGAPALPAIVACLHAVVKQDLPALVANLKIVAEAIEDITKVMVRMYEKNDPHIFYHRVRPYLAGWEHSSELPDGLFYEGVLPARETLKSPSEHCPIYGVKGVYANKFDCPYPVQDSVENLATVFAGIKIEGTYRKYAGASAGQSSLIHSLDVALGILHHPTKSTKTSPPLSPTEPHANGKSSKPPINHIHEMRKYMPGPHREFIYALERAPSIRDFVNELVNTPSYDPALSDEVSRMYNRCVEGMRAFRDRHLQVVATYIVVQARKKKEVGHLDVPQASQSLRVQQSLQARGTGGTDLIPFLKQSRDETSEARVQLDI</sequence>
<dbReference type="STRING" id="645134.A0A0L0HVA2"/>
<proteinExistence type="inferred from homology"/>